<comment type="subunit">
    <text evidence="9">Component of the nuclear pore complex (NPC).</text>
</comment>
<evidence type="ECO:0000313" key="11">
    <source>
        <dbReference type="Proteomes" id="UP000654370"/>
    </source>
</evidence>
<evidence type="ECO:0000256" key="6">
    <source>
        <dbReference type="ARBA" id="ARBA00023010"/>
    </source>
</evidence>
<keyword evidence="11" id="KW-1185">Reference proteome</keyword>
<proteinExistence type="inferred from homology"/>
<keyword evidence="9" id="KW-0472">Membrane</keyword>
<evidence type="ECO:0000256" key="5">
    <source>
        <dbReference type="ARBA" id="ARBA00022927"/>
    </source>
</evidence>
<comment type="function">
    <text evidence="9">Functions as a component of the nuclear pore complex (NPC).</text>
</comment>
<dbReference type="OrthoDB" id="17644at2759"/>
<comment type="subcellular location">
    <subcellularLocation>
        <location evidence="1 9">Nucleus</location>
        <location evidence="1 9">Nuclear pore complex</location>
    </subcellularLocation>
</comment>
<keyword evidence="5 9" id="KW-0653">Protein transport</keyword>
<dbReference type="GO" id="GO:0017056">
    <property type="term" value="F:structural constituent of nuclear pore"/>
    <property type="evidence" value="ECO:0007669"/>
    <property type="project" value="TreeGrafter"/>
</dbReference>
<dbReference type="GO" id="GO:0006606">
    <property type="term" value="P:protein import into nucleus"/>
    <property type="evidence" value="ECO:0007669"/>
    <property type="project" value="TreeGrafter"/>
</dbReference>
<gene>
    <name evidence="10" type="ORF">INT43_008438</name>
</gene>
<keyword evidence="4 9" id="KW-0509">mRNA transport</keyword>
<comment type="caution">
    <text evidence="10">The sequence shown here is derived from an EMBL/GenBank/DDBJ whole genome shotgun (WGS) entry which is preliminary data.</text>
</comment>
<evidence type="ECO:0000256" key="1">
    <source>
        <dbReference type="ARBA" id="ARBA00004567"/>
    </source>
</evidence>
<sequence>MFGKSKNFNSKFQFDLSQFTNNAGGVPELPQPNFGASLPAKVNGTNGRDTNPGNMNTNLNGTTFKFEPFQFKPPQSSFAAPAEPNTRAQQSTKASETFVAAALNPVSSQAIVFNAAKLPKEIVRTTCAESHQTSNTTITVHDWNRIYRGRLTFYESTAKVFASLHDVDTNLHNEKSKNLTNGNFKTYKNSSLHAYAAQYTSELLNYQKLLNNDVRKEADAERKTIRTFIAVWHLCEILFFSKQKQAPIAKELVEWLNVTDKSGLLKYDSQRIIHHPDPCNHPEFWDFVYKLLLRGQMQAATTLLTHAVKTIPAKSLSTLNKLITVLTSMPELYTNYSATAENRYNKQRSKWLKDVAQFKKTLEQNTDTDTAGLTAQTLSLLSLLEGDRKAILEHSSTRHEAIVAIALYSCPTNSRHELSEIVQLVDQQFPISSGDTALEACRAFMMGDIYEAIVTCASEDWWLVAHLTDLLEKADLLESRSNLGLMVDDDDVELREYFMLNYAQTLFSYSSLWESAIFYLSTCPTQGRAWMSQLILRIPTEDDNTVTRLLQTCERFRLQEQHNIICRIAAKNYVLSKDFAKAVKYYQMAQDVSSLGHISDQILDSYLDCVFGYSGKLVCAEDLTNIMNQSVSVGGSFDFLLLYAQFREQLGKSDYQQASRLLLDLFSVPSSRKDLWPILFVDALVLFQDHTLFSQEDTFHLLYYLDQLSVFSRGSSTYFECLRRYIRSSAGHFEADQDITNIMDTFYETVRLGLTQMLAQEFLV</sequence>
<evidence type="ECO:0000256" key="4">
    <source>
        <dbReference type="ARBA" id="ARBA00022816"/>
    </source>
</evidence>
<evidence type="ECO:0000256" key="3">
    <source>
        <dbReference type="ARBA" id="ARBA00022448"/>
    </source>
</evidence>
<dbReference type="InterPro" id="IPR011502">
    <property type="entry name" value="Nucleoporin_Nup85"/>
</dbReference>
<dbReference type="Proteomes" id="UP000654370">
    <property type="component" value="Unassembled WGS sequence"/>
</dbReference>
<name>A0A8H7PWP6_MORIS</name>
<evidence type="ECO:0000256" key="8">
    <source>
        <dbReference type="ARBA" id="ARBA00023242"/>
    </source>
</evidence>
<dbReference type="GO" id="GO:0045893">
    <property type="term" value="P:positive regulation of DNA-templated transcription"/>
    <property type="evidence" value="ECO:0007669"/>
    <property type="project" value="TreeGrafter"/>
</dbReference>
<evidence type="ECO:0000256" key="9">
    <source>
        <dbReference type="RuleBase" id="RU365073"/>
    </source>
</evidence>
<organism evidence="10 11">
    <name type="scientific">Mortierella isabellina</name>
    <name type="common">Filamentous fungus</name>
    <name type="synonym">Umbelopsis isabellina</name>
    <dbReference type="NCBI Taxonomy" id="91625"/>
    <lineage>
        <taxon>Eukaryota</taxon>
        <taxon>Fungi</taxon>
        <taxon>Fungi incertae sedis</taxon>
        <taxon>Mucoromycota</taxon>
        <taxon>Mucoromycotina</taxon>
        <taxon>Umbelopsidomycetes</taxon>
        <taxon>Umbelopsidales</taxon>
        <taxon>Umbelopsidaceae</taxon>
        <taxon>Umbelopsis</taxon>
    </lineage>
</organism>
<dbReference type="EMBL" id="JAEPQZ010000005">
    <property type="protein sequence ID" value="KAG2180859.1"/>
    <property type="molecule type" value="Genomic_DNA"/>
</dbReference>
<dbReference type="Pfam" id="PF07575">
    <property type="entry name" value="Nucleopor_Nup85"/>
    <property type="match status" value="1"/>
</dbReference>
<dbReference type="PANTHER" id="PTHR13373">
    <property type="entry name" value="FROUNT PROTEIN-RELATED"/>
    <property type="match status" value="1"/>
</dbReference>
<dbReference type="AlphaFoldDB" id="A0A8H7PWP6"/>
<reference evidence="10" key="1">
    <citation type="submission" date="2020-12" db="EMBL/GenBank/DDBJ databases">
        <title>Metabolic potential, ecology and presence of endohyphal bacteria is reflected in genomic diversity of Mucoromycotina.</title>
        <authorList>
            <person name="Muszewska A."/>
            <person name="Okrasinska A."/>
            <person name="Steczkiewicz K."/>
            <person name="Drgas O."/>
            <person name="Orlowska M."/>
            <person name="Perlinska-Lenart U."/>
            <person name="Aleksandrzak-Piekarczyk T."/>
            <person name="Szatraj K."/>
            <person name="Zielenkiewicz U."/>
            <person name="Pilsyk S."/>
            <person name="Malc E."/>
            <person name="Mieczkowski P."/>
            <person name="Kruszewska J.S."/>
            <person name="Biernat P."/>
            <person name="Pawlowska J."/>
        </authorList>
    </citation>
    <scope>NUCLEOTIDE SEQUENCE</scope>
    <source>
        <strain evidence="10">WA0000067209</strain>
    </source>
</reference>
<evidence type="ECO:0000256" key="2">
    <source>
        <dbReference type="ARBA" id="ARBA00005573"/>
    </source>
</evidence>
<evidence type="ECO:0000256" key="7">
    <source>
        <dbReference type="ARBA" id="ARBA00023132"/>
    </source>
</evidence>
<evidence type="ECO:0000313" key="10">
    <source>
        <dbReference type="EMBL" id="KAG2180859.1"/>
    </source>
</evidence>
<dbReference type="PANTHER" id="PTHR13373:SF21">
    <property type="entry name" value="NUCLEAR PORE COMPLEX PROTEIN NUP85"/>
    <property type="match status" value="1"/>
</dbReference>
<keyword evidence="7 9" id="KW-0906">Nuclear pore complex</keyword>
<comment type="similarity">
    <text evidence="2 9">Belongs to the nucleoporin Nup85 family.</text>
</comment>
<dbReference type="GO" id="GO:0006406">
    <property type="term" value="P:mRNA export from nucleus"/>
    <property type="evidence" value="ECO:0007669"/>
    <property type="project" value="TreeGrafter"/>
</dbReference>
<keyword evidence="6 9" id="KW-0811">Translocation</keyword>
<dbReference type="GO" id="GO:0031965">
    <property type="term" value="C:nuclear membrane"/>
    <property type="evidence" value="ECO:0007669"/>
    <property type="project" value="UniProtKB-UniRule"/>
</dbReference>
<protein>
    <recommendedName>
        <fullName evidence="9">Nuclear pore complex protein Nup85</fullName>
    </recommendedName>
</protein>
<keyword evidence="8 9" id="KW-0539">Nucleus</keyword>
<dbReference type="GO" id="GO:0031080">
    <property type="term" value="C:nuclear pore outer ring"/>
    <property type="evidence" value="ECO:0007669"/>
    <property type="project" value="TreeGrafter"/>
</dbReference>
<accession>A0A8H7PWP6</accession>
<keyword evidence="3 9" id="KW-0813">Transport</keyword>